<organism evidence="1 2">
    <name type="scientific">Citrus sinensis</name>
    <name type="common">Sweet orange</name>
    <name type="synonym">Citrus aurantium var. sinensis</name>
    <dbReference type="NCBI Taxonomy" id="2711"/>
    <lineage>
        <taxon>Eukaryota</taxon>
        <taxon>Viridiplantae</taxon>
        <taxon>Streptophyta</taxon>
        <taxon>Embryophyta</taxon>
        <taxon>Tracheophyta</taxon>
        <taxon>Spermatophyta</taxon>
        <taxon>Magnoliopsida</taxon>
        <taxon>eudicotyledons</taxon>
        <taxon>Gunneridae</taxon>
        <taxon>Pentapetalae</taxon>
        <taxon>rosids</taxon>
        <taxon>malvids</taxon>
        <taxon>Sapindales</taxon>
        <taxon>Rutaceae</taxon>
        <taxon>Aurantioideae</taxon>
        <taxon>Citrus</taxon>
    </lineage>
</organism>
<gene>
    <name evidence="1" type="ORF">KPL71_021099</name>
</gene>
<name>A0ACB8JDC9_CITSI</name>
<comment type="caution">
    <text evidence="1">The sequence shown here is derived from an EMBL/GenBank/DDBJ whole genome shotgun (WGS) entry which is preliminary data.</text>
</comment>
<dbReference type="EMBL" id="CM039176">
    <property type="protein sequence ID" value="KAH9715551.1"/>
    <property type="molecule type" value="Genomic_DNA"/>
</dbReference>
<reference evidence="2" key="1">
    <citation type="journal article" date="2023" name="Hortic. Res.">
        <title>A chromosome-level phased genome enabling allele-level studies in sweet orange: a case study on citrus Huanglongbing tolerance.</title>
        <authorList>
            <person name="Wu B."/>
            <person name="Yu Q."/>
            <person name="Deng Z."/>
            <person name="Duan Y."/>
            <person name="Luo F."/>
            <person name="Gmitter F. Jr."/>
        </authorList>
    </citation>
    <scope>NUCLEOTIDE SEQUENCE [LARGE SCALE GENOMIC DNA]</scope>
    <source>
        <strain evidence="2">cv. Valencia</strain>
    </source>
</reference>
<proteinExistence type="predicted"/>
<protein>
    <submittedName>
        <fullName evidence="1">Receptor-like protein 14</fullName>
    </submittedName>
</protein>
<dbReference type="Proteomes" id="UP000829398">
    <property type="component" value="Chromosome 7"/>
</dbReference>
<sequence length="1009" mass="114007">METSFVRLSISVIMITVLMNEMHGYKACLETERTALLQIKSFFISASDIEYKDSILSSWVDDDDDDGMPSDCCHWQRVKCNATTGRVMQLSLKNTTRLNYPYDWFPLLNMSLFHPLEELQSLDLSVNIFTYDIAAYDSLRSLKQLKILVLGHNYFDDSIFSYLNTLPSLCTLILHWNRIEGSQTNQVLANLRDLRVLDLSGNFNITSGSLTRIGKSDKLEKIASKILWSNYNSSCIQPLDALGLVGFIDIQRLDATVARYHSCTTGICELKNLFEMNLERNFIGSPLITCLKNLTRLKILDISSNQLNGSLPSVISNLTSLEYLDLSHNNFEGMFPLSSLANHSKLEGLLLSTRNNTLHVKTENWLPTSQLIVLGLTKCNLNGSYPDFLLHQYHLKYLDLSHNKLVGNFPTWLLRNNPKLEVLLLKNNSFSGILQLPKAKHDFLHHLDISCNNFRGKLPHNMGVILQKLMYMDISKNCFEGNIPYSAGEMKELSLLDLSRNYFSGGLSQSVVTGCFSLELLDLSNNNFEGQFFSEYMNLTRLRHLYFENNNFSGKIKDGLLSSTSLQVLDISNNMLSGHIPHWMGNFSSELEILSMSKNHLEGNVPVQLNNLERLRILDISENRLSGPIASSLNLSSVEHLSLQKNALSGLIPGELFRSCKLVTLNLRDNTFSGRIPHQINEHSNLRFLLLGGNHLQGPIPDQLCQLQKLAMMDLSRNKFSGSIPPCFANVLSWRVGSDDVLNGSKLISPELDEEIEFGSLGNNLSSYTLFGMWRWLSALEKRAAIDERVEIEFAMKNRYELYNGSNVNCVTGLDLSCNQLTGEIPSDIGQLQAILALNLSHNSLSGSIPESFSNLKMIESLDISYELTGQIPPQLTALNFLATFNVSYNNLSGRTPDKGQFATFDESSYRGNPSLCAWLIQQKYSRTLKPTTTQASGAEEEEEVEDDDESAIDMVTLYSSFGASYVTVILVLIAILWINSYWRSLWFHSIDRCIDTWYYWLSKYVLCR</sequence>
<accession>A0ACB8JDC9</accession>
<keyword evidence="2" id="KW-1185">Reference proteome</keyword>
<evidence type="ECO:0000313" key="1">
    <source>
        <dbReference type="EMBL" id="KAH9715551.1"/>
    </source>
</evidence>
<evidence type="ECO:0000313" key="2">
    <source>
        <dbReference type="Proteomes" id="UP000829398"/>
    </source>
</evidence>